<evidence type="ECO:0000313" key="7">
    <source>
        <dbReference type="EMBL" id="KAL0634749.1"/>
    </source>
</evidence>
<dbReference type="InterPro" id="IPR044674">
    <property type="entry name" value="EDEM1/2/3"/>
</dbReference>
<dbReference type="PANTHER" id="PTHR45679">
    <property type="entry name" value="ER DEGRADATION-ENHANCING ALPHA-MANNOSIDASE-LIKE PROTEIN 2"/>
    <property type="match status" value="1"/>
</dbReference>
<dbReference type="SUPFAM" id="SSF48225">
    <property type="entry name" value="Seven-hairpin glycosidases"/>
    <property type="match status" value="1"/>
</dbReference>
<dbReference type="EC" id="3.2.1.-" evidence="5"/>
<evidence type="ECO:0000256" key="5">
    <source>
        <dbReference type="RuleBase" id="RU361193"/>
    </source>
</evidence>
<comment type="subcellular location">
    <subcellularLocation>
        <location evidence="1">Endoplasmic reticulum</location>
    </subcellularLocation>
</comment>
<keyword evidence="4" id="KW-0325">Glycoprotein</keyword>
<reference evidence="7 8" key="1">
    <citation type="submission" date="2024-02" db="EMBL/GenBank/DDBJ databases">
        <title>Discinaceae phylogenomics.</title>
        <authorList>
            <person name="Dirks A.C."/>
            <person name="James T.Y."/>
        </authorList>
    </citation>
    <scope>NUCLEOTIDE SEQUENCE [LARGE SCALE GENOMIC DNA]</scope>
    <source>
        <strain evidence="7 8">ACD0624</strain>
    </source>
</reference>
<evidence type="ECO:0000256" key="2">
    <source>
        <dbReference type="ARBA" id="ARBA00007658"/>
    </source>
</evidence>
<dbReference type="PRINTS" id="PR00747">
    <property type="entry name" value="GLYHDRLASE47"/>
</dbReference>
<feature type="region of interest" description="Disordered" evidence="6">
    <location>
        <begin position="168"/>
        <end position="188"/>
    </location>
</feature>
<comment type="similarity">
    <text evidence="2 5">Belongs to the glycosyl hydrolase 47 family.</text>
</comment>
<keyword evidence="3" id="KW-0256">Endoplasmic reticulum</keyword>
<protein>
    <recommendedName>
        <fullName evidence="5">alpha-1,2-Mannosidase</fullName>
        <ecNumber evidence="5">3.2.1.-</ecNumber>
    </recommendedName>
</protein>
<organism evidence="7 8">
    <name type="scientific">Discina gigas</name>
    <dbReference type="NCBI Taxonomy" id="1032678"/>
    <lineage>
        <taxon>Eukaryota</taxon>
        <taxon>Fungi</taxon>
        <taxon>Dikarya</taxon>
        <taxon>Ascomycota</taxon>
        <taxon>Pezizomycotina</taxon>
        <taxon>Pezizomycetes</taxon>
        <taxon>Pezizales</taxon>
        <taxon>Discinaceae</taxon>
        <taxon>Discina</taxon>
    </lineage>
</organism>
<dbReference type="Pfam" id="PF01532">
    <property type="entry name" value="Glyco_hydro_47"/>
    <property type="match status" value="2"/>
</dbReference>
<evidence type="ECO:0000256" key="1">
    <source>
        <dbReference type="ARBA" id="ARBA00004240"/>
    </source>
</evidence>
<evidence type="ECO:0000256" key="3">
    <source>
        <dbReference type="ARBA" id="ARBA00022824"/>
    </source>
</evidence>
<dbReference type="InterPro" id="IPR012341">
    <property type="entry name" value="6hp_glycosidase-like_sf"/>
</dbReference>
<gene>
    <name evidence="7" type="ORF">Q9L58_006345</name>
</gene>
<dbReference type="Proteomes" id="UP001447188">
    <property type="component" value="Unassembled WGS sequence"/>
</dbReference>
<dbReference type="InterPro" id="IPR036026">
    <property type="entry name" value="Seven-hairpin_glycosidases"/>
</dbReference>
<sequence length="951" mass="105174">MGDFSLTAVDTLSSLAVMAASNTEDAKRFWETVAEIVRIYWYNEPKECDPDVEDCAEKTSSWGRFQNRSRESRGFDIDAKVQVFETTIRTLGGLLSAHQFAVRLLPSLPKEVVPRRRYDNELLYLAKDLGTRLLPALTESPTGLPYPRINLRYGLANKSKNPRYYKYPRRAPHPHPDKNPWTPQGEHESEGFWKIPKAAAREAPSEEITETCTAGAGSLVLEFSALSRLTGDPKFEHAARRAFDAVWERRSQLGLLGGGIDAETGLWNSPIAGIGAGMDSFFEYAQKASVLFSRSSDGEDEYFWKVWEESSAAVTTHMKMDSPATWWSNVHLTTGASIPGASSWVDSLSAFWPGLLVGSGQVEEAVKSNLFYTALWSRYSALPERWNVRTSTVEGGLGWYPGRPEFAESTYLLYRATNDPWYLYVGEMIMKDLKRRCWSRCGWAGLQDVRTGEKQDRMESFWLGETWSYLFLLFDDDHPLHKGDDPWVFTTEGHPLIFPKSSKRPTWKPAPLTPFVPPPVCDNLRHGSITFFSPTASRPDTFHAAQFTRYHLLPKTPPLGQSPLQPSDLDIHAENSFFWSPTNSTFYPWTLPPHLIHPNSVCAPLPGRESFELIFPSVSTTGFAGDGTAGIVKRVSGGVMVSGSMRGIRMGLIKESDDLLRVTSVGGTTLGKGETVFLEQGLVDKGNGDANFQVIADNEFVDLIIEIDDDEVEEDEWEEGGEGGYGYEFPDTGLAGQLPIVDKSTLGELLSKLGFDMQISDFLALVGGDSTSAIAGRQKTLAVDPTATASSKPVIPRKKQKVISAIMATGVGVYPPPDSPTSTSNPSQLAFSTIHFSDTACSPSTVIPPTAQVVFVRRGECTFLQKIRNIPDTCTVKLLVVIDAAQGRDDELVRPLLDERVDRKWGLSVIMVAGMGDTAKAVRDGTVKAVGVRWRWRAYVKGGYVGNLVIL</sequence>
<comment type="caution">
    <text evidence="7">The sequence shown here is derived from an EMBL/GenBank/DDBJ whole genome shotgun (WGS) entry which is preliminary data.</text>
</comment>
<keyword evidence="8" id="KW-1185">Reference proteome</keyword>
<dbReference type="Gene3D" id="1.50.10.10">
    <property type="match status" value="2"/>
</dbReference>
<keyword evidence="5" id="KW-0326">Glycosidase</keyword>
<name>A0ABR3GFK7_9PEZI</name>
<keyword evidence="5" id="KW-0378">Hydrolase</keyword>
<dbReference type="PANTHER" id="PTHR45679:SF5">
    <property type="entry name" value="ER DEGRADATION-ENHANCING ALPHA-MANNOSIDASE-LIKE PROTEIN 1"/>
    <property type="match status" value="1"/>
</dbReference>
<evidence type="ECO:0000313" key="8">
    <source>
        <dbReference type="Proteomes" id="UP001447188"/>
    </source>
</evidence>
<accession>A0ABR3GFK7</accession>
<proteinExistence type="inferred from homology"/>
<dbReference type="EMBL" id="JBBBZM010000086">
    <property type="protein sequence ID" value="KAL0634749.1"/>
    <property type="molecule type" value="Genomic_DNA"/>
</dbReference>
<dbReference type="InterPro" id="IPR001382">
    <property type="entry name" value="Glyco_hydro_47"/>
</dbReference>
<evidence type="ECO:0000256" key="4">
    <source>
        <dbReference type="ARBA" id="ARBA00023180"/>
    </source>
</evidence>
<evidence type="ECO:0000256" key="6">
    <source>
        <dbReference type="SAM" id="MobiDB-lite"/>
    </source>
</evidence>